<gene>
    <name evidence="4" type="ORF">EDD18DRAFT_628532</name>
</gene>
<feature type="signal peptide" evidence="3">
    <location>
        <begin position="1"/>
        <end position="18"/>
    </location>
</feature>
<name>A0AA39QK60_9AGAR</name>
<feature type="chain" id="PRO_5041462071" description="RlpA-like protein double-psi beta-barrel domain-containing protein" evidence="3">
    <location>
        <begin position="19"/>
        <end position="356"/>
    </location>
</feature>
<evidence type="ECO:0000313" key="5">
    <source>
        <dbReference type="Proteomes" id="UP001175228"/>
    </source>
</evidence>
<comment type="caution">
    <text evidence="4">The sequence shown here is derived from an EMBL/GenBank/DDBJ whole genome shotgun (WGS) entry which is preliminary data.</text>
</comment>
<dbReference type="EMBL" id="JAUEPU010000004">
    <property type="protein sequence ID" value="KAK0503331.1"/>
    <property type="molecule type" value="Genomic_DNA"/>
</dbReference>
<feature type="compositionally biased region" description="Polar residues" evidence="2">
    <location>
        <begin position="198"/>
        <end position="220"/>
    </location>
</feature>
<evidence type="ECO:0000256" key="1">
    <source>
        <dbReference type="ARBA" id="ARBA00022729"/>
    </source>
</evidence>
<dbReference type="InterPro" id="IPR051477">
    <property type="entry name" value="Expansin_CellWall"/>
</dbReference>
<dbReference type="PANTHER" id="PTHR31836:SF24">
    <property type="entry name" value="RLPA-LIKE PROTEIN DOUBLE-PSI BETA-BARREL DOMAIN-CONTAINING PROTEIN"/>
    <property type="match status" value="1"/>
</dbReference>
<feature type="region of interest" description="Disordered" evidence="2">
    <location>
        <begin position="198"/>
        <end position="252"/>
    </location>
</feature>
<feature type="compositionally biased region" description="Acidic residues" evidence="2">
    <location>
        <begin position="115"/>
        <end position="126"/>
    </location>
</feature>
<evidence type="ECO:0000256" key="2">
    <source>
        <dbReference type="SAM" id="MobiDB-lite"/>
    </source>
</evidence>
<dbReference type="InterPro" id="IPR036908">
    <property type="entry name" value="RlpA-like_sf"/>
</dbReference>
<dbReference type="SUPFAM" id="SSF50685">
    <property type="entry name" value="Barwin-like endoglucanases"/>
    <property type="match status" value="1"/>
</dbReference>
<reference evidence="4" key="1">
    <citation type="submission" date="2023-06" db="EMBL/GenBank/DDBJ databases">
        <authorList>
            <consortium name="Lawrence Berkeley National Laboratory"/>
            <person name="Ahrendt S."/>
            <person name="Sahu N."/>
            <person name="Indic B."/>
            <person name="Wong-Bajracharya J."/>
            <person name="Merenyi Z."/>
            <person name="Ke H.-M."/>
            <person name="Monk M."/>
            <person name="Kocsube S."/>
            <person name="Drula E."/>
            <person name="Lipzen A."/>
            <person name="Balint B."/>
            <person name="Henrissat B."/>
            <person name="Andreopoulos B."/>
            <person name="Martin F.M."/>
            <person name="Harder C.B."/>
            <person name="Rigling D."/>
            <person name="Ford K.L."/>
            <person name="Foster G.D."/>
            <person name="Pangilinan J."/>
            <person name="Papanicolaou A."/>
            <person name="Barry K."/>
            <person name="LaButti K."/>
            <person name="Viragh M."/>
            <person name="Koriabine M."/>
            <person name="Yan M."/>
            <person name="Riley R."/>
            <person name="Champramary S."/>
            <person name="Plett K.L."/>
            <person name="Tsai I.J."/>
            <person name="Slot J."/>
            <person name="Sipos G."/>
            <person name="Plett J."/>
            <person name="Nagy L.G."/>
            <person name="Grigoriev I.V."/>
        </authorList>
    </citation>
    <scope>NUCLEOTIDE SEQUENCE</scope>
    <source>
        <strain evidence="4">HWK02</strain>
    </source>
</reference>
<keyword evidence="5" id="KW-1185">Reference proteome</keyword>
<feature type="compositionally biased region" description="Low complexity" evidence="2">
    <location>
        <begin position="221"/>
        <end position="252"/>
    </location>
</feature>
<dbReference type="PANTHER" id="PTHR31836">
    <property type="match status" value="1"/>
</dbReference>
<accession>A0AA39QK60</accession>
<dbReference type="Gene3D" id="2.40.40.10">
    <property type="entry name" value="RlpA-like domain"/>
    <property type="match status" value="1"/>
</dbReference>
<dbReference type="AlphaFoldDB" id="A0AA39QK60"/>
<feature type="region of interest" description="Disordered" evidence="2">
    <location>
        <begin position="112"/>
        <end position="132"/>
    </location>
</feature>
<sequence>MFASLATFALVATAAVQASPHFPRRGLHGFHHVARSQPADYAAGYLEAYDVYHTRYLAIGCQNQHNTQFFDDCCHPLLATETVAANRPAYCAANATASASASSSASAIVATATDSSDDSGDDDCDDGGSSSSDYVPATTFSSSSVFSQPTTAFTSEASSSSSFSDSSSSSFSDSSSSSFSDSSSSSFSSSSSVSVTQDSTEAPAFTPSSTQEQSTEAQKNTQTQEAPSSTSSEASQSTDTSNASSGSSSSSSGTFYSGGVGTFYYQYGVAGSCGTVHADTDKIVAVSAIVMNSALCGKTITLTNTKNGKTVNAVIADTCPGCGDGGASIDCSTGTFDALADESDGTFPVTFTLPAV</sequence>
<dbReference type="CDD" id="cd22191">
    <property type="entry name" value="DPBB_RlpA_EXP_N-like"/>
    <property type="match status" value="1"/>
</dbReference>
<evidence type="ECO:0008006" key="6">
    <source>
        <dbReference type="Google" id="ProtNLM"/>
    </source>
</evidence>
<protein>
    <recommendedName>
        <fullName evidence="6">RlpA-like protein double-psi beta-barrel domain-containing protein</fullName>
    </recommendedName>
</protein>
<evidence type="ECO:0000256" key="3">
    <source>
        <dbReference type="SAM" id="SignalP"/>
    </source>
</evidence>
<evidence type="ECO:0000313" key="4">
    <source>
        <dbReference type="EMBL" id="KAK0503331.1"/>
    </source>
</evidence>
<proteinExistence type="predicted"/>
<dbReference type="Proteomes" id="UP001175228">
    <property type="component" value="Unassembled WGS sequence"/>
</dbReference>
<keyword evidence="1 3" id="KW-0732">Signal</keyword>
<organism evidence="4 5">
    <name type="scientific">Armillaria luteobubalina</name>
    <dbReference type="NCBI Taxonomy" id="153913"/>
    <lineage>
        <taxon>Eukaryota</taxon>
        <taxon>Fungi</taxon>
        <taxon>Dikarya</taxon>
        <taxon>Basidiomycota</taxon>
        <taxon>Agaricomycotina</taxon>
        <taxon>Agaricomycetes</taxon>
        <taxon>Agaricomycetidae</taxon>
        <taxon>Agaricales</taxon>
        <taxon>Marasmiineae</taxon>
        <taxon>Physalacriaceae</taxon>
        <taxon>Armillaria</taxon>
    </lineage>
</organism>